<name>A0ABT1YAJ5_9BACL</name>
<organism evidence="2 3">
    <name type="scientific">Paenibacillus radicis</name>
    <name type="common">ex Xue et al. 2023</name>
    <dbReference type="NCBI Taxonomy" id="2972489"/>
    <lineage>
        <taxon>Bacteria</taxon>
        <taxon>Bacillati</taxon>
        <taxon>Bacillota</taxon>
        <taxon>Bacilli</taxon>
        <taxon>Bacillales</taxon>
        <taxon>Paenibacillaceae</taxon>
        <taxon>Paenibacillus</taxon>
    </lineage>
</organism>
<comment type="caution">
    <text evidence="2">The sequence shown here is derived from an EMBL/GenBank/DDBJ whole genome shotgun (WGS) entry which is preliminary data.</text>
</comment>
<reference evidence="2 3" key="1">
    <citation type="submission" date="2022-08" db="EMBL/GenBank/DDBJ databases">
        <title>Paenibacillus endoradicis sp. nov., Paenibacillus radicibacter sp. nov and Paenibacillus pararadicis sp. nov., three cold-adapted plant growth-promoting bacteria isolated from root of Larix gmelinii in Great Khingan.</title>
        <authorList>
            <person name="Xue H."/>
        </authorList>
    </citation>
    <scope>NUCLEOTIDE SEQUENCE [LARGE SCALE GENOMIC DNA]</scope>
    <source>
        <strain evidence="2 3">N5-1-1-5</strain>
    </source>
</reference>
<evidence type="ECO:0000259" key="1">
    <source>
        <dbReference type="Pfam" id="PF20251"/>
    </source>
</evidence>
<dbReference type="InterPro" id="IPR046878">
    <property type="entry name" value="Big_14"/>
</dbReference>
<protein>
    <recommendedName>
        <fullName evidence="1">Bacterial Ig-like domain-containing protein</fullName>
    </recommendedName>
</protein>
<keyword evidence="3" id="KW-1185">Reference proteome</keyword>
<sequence>MHHALLLVILCSLWINTDNIHPEQHKIEQPAAQPFILPHSYNENLNVKTGYGPKTGKWFLSDKGGQIGFSISGGYKKAGSDVSVKLAAPIHDRNIRFRLSKLDKSFKPISILDEKIDSMVSATSPDYSNRLPQDQNALYLLSAEVLGITNEVEDTLLSVVYAPILEIKSAMSLDKKQYSKLDTVRLNISNYGPSVLMFGKPYKIQKYNQSEWENAPIQRAFTLEGIGLEPGKTYEQKVTINDLEPGKYRILKEVSIMDIHDIKETLTAEFEVISPEHSRE</sequence>
<accession>A0ABT1YAJ5</accession>
<evidence type="ECO:0000313" key="3">
    <source>
        <dbReference type="Proteomes" id="UP001300012"/>
    </source>
</evidence>
<evidence type="ECO:0000313" key="2">
    <source>
        <dbReference type="EMBL" id="MCR8630219.1"/>
    </source>
</evidence>
<dbReference type="Pfam" id="PF20251">
    <property type="entry name" value="Big_14"/>
    <property type="match status" value="1"/>
</dbReference>
<dbReference type="EMBL" id="JANQBD010000002">
    <property type="protein sequence ID" value="MCR8630219.1"/>
    <property type="molecule type" value="Genomic_DNA"/>
</dbReference>
<dbReference type="RefSeq" id="WP_258211838.1">
    <property type="nucleotide sequence ID" value="NZ_JANQBD010000002.1"/>
</dbReference>
<dbReference type="Proteomes" id="UP001300012">
    <property type="component" value="Unassembled WGS sequence"/>
</dbReference>
<gene>
    <name evidence="2" type="ORF">NV381_03285</name>
</gene>
<feature type="domain" description="Bacterial Ig-like" evidence="1">
    <location>
        <begin position="167"/>
        <end position="271"/>
    </location>
</feature>
<proteinExistence type="predicted"/>